<dbReference type="PANTHER" id="PTHR13179:SF8">
    <property type="entry name" value="GATOR COMPLEX PROTEIN DEPDC5"/>
    <property type="match status" value="1"/>
</dbReference>
<reference evidence="2 3" key="1">
    <citation type="submission" date="2016-02" db="EMBL/GenBank/DDBJ databases">
        <title>Genome analysis of coral dinoflagellate symbionts highlights evolutionary adaptations to a symbiotic lifestyle.</title>
        <authorList>
            <person name="Aranda M."/>
            <person name="Li Y."/>
            <person name="Liew Y.J."/>
            <person name="Baumgarten S."/>
            <person name="Simakov O."/>
            <person name="Wilson M."/>
            <person name="Piel J."/>
            <person name="Ashoor H."/>
            <person name="Bougouffa S."/>
            <person name="Bajic V.B."/>
            <person name="Ryu T."/>
            <person name="Ravasi T."/>
            <person name="Bayer T."/>
            <person name="Micklem G."/>
            <person name="Kim H."/>
            <person name="Bhak J."/>
            <person name="Lajeunesse T.C."/>
            <person name="Voolstra C.R."/>
        </authorList>
    </citation>
    <scope>NUCLEOTIDE SEQUENCE [LARGE SCALE GENOMIC DNA]</scope>
    <source>
        <strain evidence="2 3">CCMP2467</strain>
    </source>
</reference>
<dbReference type="InterPro" id="IPR006439">
    <property type="entry name" value="HAD-SF_hydro_IA"/>
</dbReference>
<keyword evidence="3" id="KW-1185">Reference proteome</keyword>
<dbReference type="Pfam" id="PF12257">
    <property type="entry name" value="IML1"/>
    <property type="match status" value="1"/>
</dbReference>
<keyword evidence="2" id="KW-0378">Hydrolase</keyword>
<dbReference type="GO" id="GO:1904262">
    <property type="term" value="P:negative regulation of TORC1 signaling"/>
    <property type="evidence" value="ECO:0007669"/>
    <property type="project" value="TreeGrafter"/>
</dbReference>
<dbReference type="PANTHER" id="PTHR13179">
    <property type="entry name" value="DEP DOMAIN CONTAINING PROTEIN 5"/>
    <property type="match status" value="1"/>
</dbReference>
<proteinExistence type="predicted"/>
<dbReference type="GO" id="GO:0016787">
    <property type="term" value="F:hydrolase activity"/>
    <property type="evidence" value="ECO:0007669"/>
    <property type="project" value="UniProtKB-KW"/>
</dbReference>
<gene>
    <name evidence="2" type="primary">HDHD3</name>
    <name evidence="2" type="ORF">AK812_SmicGene15337</name>
</gene>
<dbReference type="InterPro" id="IPR017853">
    <property type="entry name" value="GH"/>
</dbReference>
<dbReference type="OrthoDB" id="39497at2759"/>
<dbReference type="InterPro" id="IPR048255">
    <property type="entry name" value="IML1_N"/>
</dbReference>
<protein>
    <submittedName>
        <fullName evidence="2">Haloacid dehalogenase-like hydrolase domain-containing protein 3</fullName>
    </submittedName>
</protein>
<dbReference type="InterPro" id="IPR023214">
    <property type="entry name" value="HAD_sf"/>
</dbReference>
<comment type="caution">
    <text evidence="2">The sequence shown here is derived from an EMBL/GenBank/DDBJ whole genome shotgun (WGS) entry which is preliminary data.</text>
</comment>
<dbReference type="SUPFAM" id="SSF56784">
    <property type="entry name" value="HAD-like"/>
    <property type="match status" value="1"/>
</dbReference>
<dbReference type="InterPro" id="IPR027244">
    <property type="entry name" value="IML1"/>
</dbReference>
<dbReference type="Proteomes" id="UP000186817">
    <property type="component" value="Unassembled WGS sequence"/>
</dbReference>
<name>A0A1Q9E3B3_SYMMI</name>
<accession>A0A1Q9E3B3</accession>
<dbReference type="GO" id="GO:0005096">
    <property type="term" value="F:GTPase activator activity"/>
    <property type="evidence" value="ECO:0007669"/>
    <property type="project" value="InterPro"/>
</dbReference>
<feature type="domain" description="Vacuolar membrane-associated protein Iml1 N-terminal" evidence="1">
    <location>
        <begin position="27"/>
        <end position="108"/>
    </location>
</feature>
<dbReference type="GO" id="GO:1990130">
    <property type="term" value="C:GATOR1 complex"/>
    <property type="evidence" value="ECO:0007669"/>
    <property type="project" value="TreeGrafter"/>
</dbReference>
<dbReference type="GO" id="GO:0010508">
    <property type="term" value="P:positive regulation of autophagy"/>
    <property type="evidence" value="ECO:0007669"/>
    <property type="project" value="TreeGrafter"/>
</dbReference>
<evidence type="ECO:0000313" key="3">
    <source>
        <dbReference type="Proteomes" id="UP000186817"/>
    </source>
</evidence>
<dbReference type="Gene3D" id="3.40.50.1000">
    <property type="entry name" value="HAD superfamily/HAD-like"/>
    <property type="match status" value="1"/>
</dbReference>
<dbReference type="Pfam" id="PF00702">
    <property type="entry name" value="Hydrolase"/>
    <property type="match status" value="1"/>
</dbReference>
<sequence length="1673" mass="189004">MRYADMQARCILQASCWQGIRYGELVESHQGSNTLECLNLALDHFDQTHLDRYLKISGQVVIILTAGSGLIRSRTRELYMLTNRIASGHQSFQIVSVRDPPFHRVPWIMWPQSPSISALSVPSRTSHETEADKLSPFPRWLSFICYQEGRLSPCWTEEDSVKASFLPFIDHEQNHGLQWTPPVLPLIQESHPREQDVRQTMSPKSMPTFQDETVLRAFRASSNQKTWDEIRLPRLSSAMSESTKTVTEYLPTQYTVNPLRFGQEEGAQLNLMQDLVGLRLAALGGTQIIRNVNYNVYNWPAQGMADEEEDKQSPWQAPKMFAPRETDLTVGKKEHFQLDRDKATSFLYERFFVHLTSRWGQVFHLNERLDWNYLDQDSSSLSLSGDTRDGWQLRGALKQHLLMLMPKSCLASSHAEIFRMTVSSKDPFDAFEQSGSFEKNRELIMEALSKRQEYVRDQVSSQLHSVLQEFLYFGLDGLGDSAEALQEQPPVSRNTTTVTTAFDNTGTVAQDDVDPNDDPKKLLEIQWKRWTFEPRFKSFQEGLRKLLFGRMPKEQFDKELLASQTEQVRKLQDIDTNSVHFTVGRGEKEVTSFTQSRDWFGFFYDDVFCPPKFFHLVVEWMACSSIHLASFFTKLEKLASEHGFRLLRLPISVLFPQETNFDRLPFYPRPRVSAKAAKDGFPKNRDRDRAEQVYAKLLEANLSQAWLQPPLNLHFIFSCPIQDFKAYPIVAEEDPRRTTANREVYQRLKGWVLCDSDGLALVTLREEGIMFFENHIQVFEVRTEERVQSNLKKVNQLRSKFFEVTEALKNILWEHSLTPMSHAGPSADFFQGIRLIIFDQYKTLTEGGSDPEREIIREFQLKQDYSQVEAVVCGTKWDAVGGEASYLNALVTGLQSWVLGYRESCPKLRAAMAAELLRVRHTSSFLVCAAAAKLHPAKKRAGDLLPLVGFKEGAESPGKSTRTGILVHGCHLSADGWEHIVTEVDVPSFNLGILRASKAADKSGEEQASVVVLGTGASEKDGLKESETLCCSFLKDLFLHVLSMAVANPMKPGLFFVVVSSARYTLRYLWEHWAQLSEFEPLQQVPLTEARGLLEAILVLDVATQNTDQEDLFHGPIYASPSDTCYEGAQDPLKFHDLVRRSYKVPKEKKADFLKRLPDCAETRQQLEAILQRDQAQESVVKSAPAVLQELRRRGYKLAILSNAATPQYTHVLQHEGLREILDPALCCFSFQLGIVKPDPRIFAHICTAAGVPPSAALMVGDSVRSDFNGSQAAGVAKQILLDPEGKHVDVEHRIHELTQLLDLLASWMLSKALLASLALLASGSLPDGPIIAAWQDWSACNETETLRAVKEGVNVIFWFAISLVKDQSTQQPTITGGPDVECVAKVRGAIEQLGLPTSHLITIGGWDAPHPDTSFSGEQWFDVWNEWNNRLPAPFDGFDWDLEGNDDVSSRDNEFTPQCLQLVIDMSVAAKTAGLLATLAPPQSYFDVTTQEFNRFLNNSDPQWHPEFHYMGRNSYAYLLAAAPAGTFDLVEVQLYETFSPALRSLDMGMPGDEYLRLWSKALLAGWKINVTDPMLPLKGLVPVHLEPSRFIAALSFAPGSSAGRSAFFWPDQVQRAYQEADPSKRPRGYAFWNIAMDGSKVNDTSQKVHFARSLNSFLHVRPTEAEDPFVV</sequence>
<dbReference type="SUPFAM" id="SSF51445">
    <property type="entry name" value="(Trans)glycosidases"/>
    <property type="match status" value="1"/>
</dbReference>
<dbReference type="EMBL" id="LSRX01000278">
    <property type="protein sequence ID" value="OLQ01914.1"/>
    <property type="molecule type" value="Genomic_DNA"/>
</dbReference>
<evidence type="ECO:0000313" key="2">
    <source>
        <dbReference type="EMBL" id="OLQ01914.1"/>
    </source>
</evidence>
<dbReference type="NCBIfam" id="TIGR01549">
    <property type="entry name" value="HAD-SF-IA-v1"/>
    <property type="match status" value="1"/>
</dbReference>
<organism evidence="2 3">
    <name type="scientific">Symbiodinium microadriaticum</name>
    <name type="common">Dinoflagellate</name>
    <name type="synonym">Zooxanthella microadriatica</name>
    <dbReference type="NCBI Taxonomy" id="2951"/>
    <lineage>
        <taxon>Eukaryota</taxon>
        <taxon>Sar</taxon>
        <taxon>Alveolata</taxon>
        <taxon>Dinophyceae</taxon>
        <taxon>Suessiales</taxon>
        <taxon>Symbiodiniaceae</taxon>
        <taxon>Symbiodinium</taxon>
    </lineage>
</organism>
<dbReference type="InterPro" id="IPR036412">
    <property type="entry name" value="HAD-like_sf"/>
</dbReference>
<evidence type="ECO:0000259" key="1">
    <source>
        <dbReference type="Pfam" id="PF12257"/>
    </source>
</evidence>
<dbReference type="Gene3D" id="3.20.20.80">
    <property type="entry name" value="Glycosidases"/>
    <property type="match status" value="1"/>
</dbReference>